<protein>
    <submittedName>
        <fullName evidence="3">ATP adenylyltransferase like protein</fullName>
    </submittedName>
</protein>
<dbReference type="Pfam" id="PF19327">
    <property type="entry name" value="Ap4A_phos_N"/>
    <property type="match status" value="1"/>
</dbReference>
<dbReference type="InterPro" id="IPR019200">
    <property type="entry name" value="ATP_adenylylTrfase_C"/>
</dbReference>
<feature type="domain" description="Ap4A phosphorylase 1/2 N-terminal" evidence="2">
    <location>
        <begin position="52"/>
        <end position="146"/>
    </location>
</feature>
<evidence type="ECO:0000259" key="1">
    <source>
        <dbReference type="Pfam" id="PF09830"/>
    </source>
</evidence>
<dbReference type="InterPro" id="IPR009163">
    <property type="entry name" value="Ap4A_phos1/2"/>
</dbReference>
<proteinExistence type="predicted"/>
<keyword evidence="3" id="KW-0548">Nucleotidyltransferase</keyword>
<dbReference type="InterPro" id="IPR036265">
    <property type="entry name" value="HIT-like_sf"/>
</dbReference>
<sequence length="310" mass="35733">MFSHLSDISDRLVFEEALFPIDIQLYEYEFKEKHSSGKIFVQYLPQLGLKSKKKKGIFKDPFAPPEEKLTIYEKDGYYIAFNKFNIINCHLLLINSTPIFQRCIPNGSDFHQFSKVFLEDKTAIFGFNSGYNSGYSQPHRHFHLVFPQYLHKFDSSAFHGLSDIFLGDKDKKMESFYKFSGLETVRHGVVKIDGYDPISIQNGYNILMHALLHTCPWMEEKEALISSGRALPFCCEPSPKSLVIKESYNLVVTKDLIACFVRSREYFVADVSVNWFGMLGYLLCKNKDSLKLCDGTTYSELMQSVCINED</sequence>
<evidence type="ECO:0000259" key="2">
    <source>
        <dbReference type="Pfam" id="PF19327"/>
    </source>
</evidence>
<comment type="caution">
    <text evidence="3">The sequence shown here is derived from an EMBL/GenBank/DDBJ whole genome shotgun (WGS) entry which is preliminary data.</text>
</comment>
<gene>
    <name evidence="3" type="ORF">ADUPG1_011510</name>
</gene>
<feature type="domain" description="ATP adenylyltransferase C-terminal" evidence="1">
    <location>
        <begin position="203"/>
        <end position="307"/>
    </location>
</feature>
<dbReference type="PANTHER" id="PTHR38420">
    <property type="entry name" value="AP-4-A PHOSPHORYLASE II"/>
    <property type="match status" value="1"/>
</dbReference>
<dbReference type="PANTHER" id="PTHR38420:SF1">
    <property type="entry name" value="PUTATIVE (AFU_ORTHOLOGUE AFUA_5G14690)-RELATED"/>
    <property type="match status" value="1"/>
</dbReference>
<evidence type="ECO:0000313" key="4">
    <source>
        <dbReference type="Proteomes" id="UP001057375"/>
    </source>
</evidence>
<accession>A0ABQ5JVY8</accession>
<name>A0ABQ5JVY8_9EUKA</name>
<dbReference type="EMBL" id="BQXS01012055">
    <property type="protein sequence ID" value="GKT19452.1"/>
    <property type="molecule type" value="Genomic_DNA"/>
</dbReference>
<evidence type="ECO:0000313" key="3">
    <source>
        <dbReference type="EMBL" id="GKT19452.1"/>
    </source>
</evidence>
<dbReference type="InterPro" id="IPR043171">
    <property type="entry name" value="Ap4A_phos1/2-like"/>
</dbReference>
<dbReference type="InterPro" id="IPR045759">
    <property type="entry name" value="Ap4A_phos1/2_N"/>
</dbReference>
<dbReference type="Gene3D" id="3.30.428.70">
    <property type="match status" value="1"/>
</dbReference>
<dbReference type="SUPFAM" id="SSF54197">
    <property type="entry name" value="HIT-like"/>
    <property type="match status" value="1"/>
</dbReference>
<dbReference type="Proteomes" id="UP001057375">
    <property type="component" value="Unassembled WGS sequence"/>
</dbReference>
<keyword evidence="3" id="KW-0808">Transferase</keyword>
<reference evidence="3" key="1">
    <citation type="submission" date="2022-03" db="EMBL/GenBank/DDBJ databases">
        <title>Draft genome sequence of Aduncisulcus paluster, a free-living microaerophilic Fornicata.</title>
        <authorList>
            <person name="Yuyama I."/>
            <person name="Kume K."/>
            <person name="Tamura T."/>
            <person name="Inagaki Y."/>
            <person name="Hashimoto T."/>
        </authorList>
    </citation>
    <scope>NUCLEOTIDE SEQUENCE</scope>
    <source>
        <strain evidence="3">NY0171</strain>
    </source>
</reference>
<organism evidence="3 4">
    <name type="scientific">Aduncisulcus paluster</name>
    <dbReference type="NCBI Taxonomy" id="2918883"/>
    <lineage>
        <taxon>Eukaryota</taxon>
        <taxon>Metamonada</taxon>
        <taxon>Carpediemonas-like organisms</taxon>
        <taxon>Aduncisulcus</taxon>
    </lineage>
</organism>
<dbReference type="GO" id="GO:0016779">
    <property type="term" value="F:nucleotidyltransferase activity"/>
    <property type="evidence" value="ECO:0007669"/>
    <property type="project" value="UniProtKB-KW"/>
</dbReference>
<keyword evidence="4" id="KW-1185">Reference proteome</keyword>
<dbReference type="Pfam" id="PF09830">
    <property type="entry name" value="ATP_transf"/>
    <property type="match status" value="1"/>
</dbReference>